<dbReference type="AlphaFoldDB" id="A0AB39D2X2"/>
<evidence type="ECO:0000313" key="1">
    <source>
        <dbReference type="EMBL" id="XDJ48505.1"/>
    </source>
</evidence>
<sequence length="110" mass="12382">MQPDEIAISLAEAARRLGLSYQTVFARRHEIGFRLEGCRAWRVWPSRLEEITRPRYKVTRLALRSTGDSSCRSDSVTAPGGLISARQVDKELDALLARPTAVRRRNTTTA</sequence>
<dbReference type="EMBL" id="CP158254">
    <property type="protein sequence ID" value="XDJ48505.1"/>
    <property type="molecule type" value="Genomic_DNA"/>
</dbReference>
<evidence type="ECO:0008006" key="2">
    <source>
        <dbReference type="Google" id="ProtNLM"/>
    </source>
</evidence>
<organism evidence="1">
    <name type="scientific">Castellaniella ginsengisoli</name>
    <dbReference type="NCBI Taxonomy" id="546114"/>
    <lineage>
        <taxon>Bacteria</taxon>
        <taxon>Pseudomonadati</taxon>
        <taxon>Pseudomonadota</taxon>
        <taxon>Betaproteobacteria</taxon>
        <taxon>Burkholderiales</taxon>
        <taxon>Alcaligenaceae</taxon>
        <taxon>Castellaniella</taxon>
    </lineage>
</organism>
<gene>
    <name evidence="1" type="ORF">ABRZ04_05415</name>
</gene>
<proteinExistence type="predicted"/>
<protein>
    <recommendedName>
        <fullName evidence="2">DNA-binding protein</fullName>
    </recommendedName>
</protein>
<accession>A0AB39D2X2</accession>
<dbReference type="RefSeq" id="WP_368640622.1">
    <property type="nucleotide sequence ID" value="NZ_CP158254.1"/>
</dbReference>
<reference evidence="1" key="1">
    <citation type="submission" date="2024-05" db="EMBL/GenBank/DDBJ databases">
        <authorList>
            <person name="Luo Y.-C."/>
            <person name="Nicholds J."/>
            <person name="Mortimer T."/>
            <person name="Maboni G."/>
        </authorList>
    </citation>
    <scope>NUCLEOTIDE SEQUENCE</scope>
    <source>
        <strain evidence="1">151836</strain>
    </source>
</reference>
<name>A0AB39D2X2_9BURK</name>